<dbReference type="PROSITE" id="PS51462">
    <property type="entry name" value="NUDIX"/>
    <property type="match status" value="1"/>
</dbReference>
<accession>A0A7R9Y079</accession>
<organism evidence="2">
    <name type="scientific">Micromonas pusilla</name>
    <name type="common">Picoplanktonic green alga</name>
    <name type="synonym">Chromulina pusilla</name>
    <dbReference type="NCBI Taxonomy" id="38833"/>
    <lineage>
        <taxon>Eukaryota</taxon>
        <taxon>Viridiplantae</taxon>
        <taxon>Chlorophyta</taxon>
        <taxon>Mamiellophyceae</taxon>
        <taxon>Mamiellales</taxon>
        <taxon>Mamiellaceae</taxon>
        <taxon>Micromonas</taxon>
    </lineage>
</organism>
<dbReference type="SUPFAM" id="SSF55811">
    <property type="entry name" value="Nudix"/>
    <property type="match status" value="1"/>
</dbReference>
<dbReference type="InterPro" id="IPR000086">
    <property type="entry name" value="NUDIX_hydrolase_dom"/>
</dbReference>
<dbReference type="Pfam" id="PF00293">
    <property type="entry name" value="NUDIX"/>
    <property type="match status" value="1"/>
</dbReference>
<dbReference type="PANTHER" id="PTHR10885:SF20">
    <property type="entry name" value="NUDIX HYDROLASE DOMAIN-CONTAINING PROTEIN"/>
    <property type="match status" value="1"/>
</dbReference>
<sequence>MSTSSPASAPRKNAAALAEAQSDLEMFDVVLAPGDDFDIFRDGPMPTGETKPRALVHRDADWHRSVHVWLIDRATQKVALQKRSAKKDTFPNLWDISAAGHIESGHDSRDTAVRELEEELGIACLHDELSFAFCVPAEQAHLGGCNCFEDVYFLERDETVDMAPGEAEVSGVMWMDVRELRDAWRRDDGDVVPRSAQYVDAFASHLEKHYGPREAGGGGDAR</sequence>
<dbReference type="GO" id="GO:0009240">
    <property type="term" value="P:isopentenyl diphosphate biosynthetic process"/>
    <property type="evidence" value="ECO:0007669"/>
    <property type="project" value="TreeGrafter"/>
</dbReference>
<evidence type="ECO:0000313" key="2">
    <source>
        <dbReference type="EMBL" id="CAD8236500.1"/>
    </source>
</evidence>
<dbReference type="GO" id="GO:0004452">
    <property type="term" value="F:isopentenyl-diphosphate delta-isomerase activity"/>
    <property type="evidence" value="ECO:0007669"/>
    <property type="project" value="TreeGrafter"/>
</dbReference>
<evidence type="ECO:0000259" key="1">
    <source>
        <dbReference type="PROSITE" id="PS51462"/>
    </source>
</evidence>
<name>A0A7R9Y079_MICPS</name>
<reference evidence="2" key="1">
    <citation type="submission" date="2021-01" db="EMBL/GenBank/DDBJ databases">
        <authorList>
            <person name="Corre E."/>
            <person name="Pelletier E."/>
            <person name="Niang G."/>
            <person name="Scheremetjew M."/>
            <person name="Finn R."/>
            <person name="Kale V."/>
            <person name="Holt S."/>
            <person name="Cochrane G."/>
            <person name="Meng A."/>
            <person name="Brown T."/>
            <person name="Cohen L."/>
        </authorList>
    </citation>
    <scope>NUCLEOTIDE SEQUENCE</scope>
    <source>
        <strain evidence="2">RCC1614</strain>
    </source>
</reference>
<dbReference type="AlphaFoldDB" id="A0A7R9Y079"/>
<dbReference type="CDD" id="cd04692">
    <property type="entry name" value="NUDIX_Hydrolase"/>
    <property type="match status" value="1"/>
</dbReference>
<feature type="domain" description="Nudix hydrolase" evidence="1">
    <location>
        <begin position="61"/>
        <end position="199"/>
    </location>
</feature>
<dbReference type="EMBL" id="HBDY01007023">
    <property type="protein sequence ID" value="CAD8236500.1"/>
    <property type="molecule type" value="Transcribed_RNA"/>
</dbReference>
<proteinExistence type="predicted"/>
<protein>
    <recommendedName>
        <fullName evidence="1">Nudix hydrolase domain-containing protein</fullName>
    </recommendedName>
</protein>
<dbReference type="GO" id="GO:0005737">
    <property type="term" value="C:cytoplasm"/>
    <property type="evidence" value="ECO:0007669"/>
    <property type="project" value="TreeGrafter"/>
</dbReference>
<dbReference type="PANTHER" id="PTHR10885">
    <property type="entry name" value="ISOPENTENYL-DIPHOSPHATE DELTA-ISOMERASE"/>
    <property type="match status" value="1"/>
</dbReference>
<gene>
    <name evidence="2" type="ORF">MPUS1402_LOCUS5219</name>
</gene>
<dbReference type="InterPro" id="IPR015797">
    <property type="entry name" value="NUDIX_hydrolase-like_dom_sf"/>
</dbReference>
<dbReference type="Gene3D" id="3.90.79.10">
    <property type="entry name" value="Nucleoside Triphosphate Pyrophosphohydrolase"/>
    <property type="match status" value="1"/>
</dbReference>